<comment type="caution">
    <text evidence="2">The sequence shown here is derived from an EMBL/GenBank/DDBJ whole genome shotgun (WGS) entry which is preliminary data.</text>
</comment>
<dbReference type="Pfam" id="PF00583">
    <property type="entry name" value="Acetyltransf_1"/>
    <property type="match status" value="1"/>
</dbReference>
<sequence length="187" mass="21284">MLENQPEAAVYLLNNGFTRHNTTVFYRNSLKSLRSVSSSYTWKTVSEIGEPLFKKVWEQSMNDSPNGRSTLTMDDHMESVKQELGKGYESSCLTVFEESWPIGIVMPHIEPGTEKEGRIFYFGLVPEERARGKGTLLFFDALRRLKHDFGASSHIGSTSIHNKAMLRLFEKAGGVQERVTTAYKKRK</sequence>
<organism evidence="2 3">
    <name type="scientific">Halobacillus kuroshimensis</name>
    <dbReference type="NCBI Taxonomy" id="302481"/>
    <lineage>
        <taxon>Bacteria</taxon>
        <taxon>Bacillati</taxon>
        <taxon>Bacillota</taxon>
        <taxon>Bacilli</taxon>
        <taxon>Bacillales</taxon>
        <taxon>Bacillaceae</taxon>
        <taxon>Halobacillus</taxon>
    </lineage>
</organism>
<reference evidence="2 3" key="1">
    <citation type="submission" date="2020-12" db="EMBL/GenBank/DDBJ databases">
        <title>Oil enriched cultivation method for isolating marine PHA-producing bacteria.</title>
        <authorList>
            <person name="Zheng W."/>
            <person name="Yu S."/>
            <person name="Huang Y."/>
        </authorList>
    </citation>
    <scope>NUCLEOTIDE SEQUENCE [LARGE SCALE GENOMIC DNA]</scope>
    <source>
        <strain evidence="2 3">SY-2-6</strain>
    </source>
</reference>
<gene>
    <name evidence="2" type="ORF">JF544_13125</name>
</gene>
<evidence type="ECO:0000313" key="2">
    <source>
        <dbReference type="EMBL" id="MBN8236201.1"/>
    </source>
</evidence>
<dbReference type="InterPro" id="IPR000182">
    <property type="entry name" value="GNAT_dom"/>
</dbReference>
<dbReference type="EMBL" id="JAEKJY010000004">
    <property type="protein sequence ID" value="MBN8236201.1"/>
    <property type="molecule type" value="Genomic_DNA"/>
</dbReference>
<protein>
    <submittedName>
        <fullName evidence="2">GNAT family N-acetyltransferase</fullName>
    </submittedName>
</protein>
<keyword evidence="3" id="KW-1185">Reference proteome</keyword>
<name>A0ABS3DXY2_9BACI</name>
<evidence type="ECO:0000313" key="3">
    <source>
        <dbReference type="Proteomes" id="UP000663970"/>
    </source>
</evidence>
<proteinExistence type="predicted"/>
<evidence type="ECO:0000259" key="1">
    <source>
        <dbReference type="Pfam" id="PF00583"/>
    </source>
</evidence>
<dbReference type="SUPFAM" id="SSF55729">
    <property type="entry name" value="Acyl-CoA N-acyltransferases (Nat)"/>
    <property type="match status" value="1"/>
</dbReference>
<dbReference type="Proteomes" id="UP000663970">
    <property type="component" value="Unassembled WGS sequence"/>
</dbReference>
<dbReference type="RefSeq" id="WP_206934517.1">
    <property type="nucleotide sequence ID" value="NZ_JAEKJY010000004.1"/>
</dbReference>
<accession>A0ABS3DXY2</accession>
<dbReference type="Gene3D" id="3.40.630.30">
    <property type="match status" value="1"/>
</dbReference>
<feature type="domain" description="N-acetyltransferase" evidence="1">
    <location>
        <begin position="80"/>
        <end position="173"/>
    </location>
</feature>
<dbReference type="InterPro" id="IPR016181">
    <property type="entry name" value="Acyl_CoA_acyltransferase"/>
</dbReference>